<dbReference type="Pfam" id="PF13604">
    <property type="entry name" value="AAA_30"/>
    <property type="match status" value="1"/>
</dbReference>
<dbReference type="Proteomes" id="UP000589520">
    <property type="component" value="Unassembled WGS sequence"/>
</dbReference>
<dbReference type="NCBIfam" id="TIGR02686">
    <property type="entry name" value="relax_trwC"/>
    <property type="match status" value="1"/>
</dbReference>
<dbReference type="SUPFAM" id="SSF55464">
    <property type="entry name" value="Origin of replication-binding domain, RBD-like"/>
    <property type="match status" value="1"/>
</dbReference>
<dbReference type="CDD" id="cd18809">
    <property type="entry name" value="SF1_C_RecD"/>
    <property type="match status" value="1"/>
</dbReference>
<proteinExistence type="predicted"/>
<feature type="domain" description="TrwC relaxase" evidence="1">
    <location>
        <begin position="10"/>
        <end position="300"/>
    </location>
</feature>
<organism evidence="2 3">
    <name type="scientific">Granulicella arctica</name>
    <dbReference type="NCBI Taxonomy" id="940613"/>
    <lineage>
        <taxon>Bacteria</taxon>
        <taxon>Pseudomonadati</taxon>
        <taxon>Acidobacteriota</taxon>
        <taxon>Terriglobia</taxon>
        <taxon>Terriglobales</taxon>
        <taxon>Acidobacteriaceae</taxon>
        <taxon>Granulicella</taxon>
    </lineage>
</organism>
<dbReference type="EMBL" id="JACCCW010000002">
    <property type="protein sequence ID" value="NYF79818.1"/>
    <property type="molecule type" value="Genomic_DNA"/>
</dbReference>
<reference evidence="2 3" key="1">
    <citation type="submission" date="2020-07" db="EMBL/GenBank/DDBJ databases">
        <title>Genomic Encyclopedia of Type Strains, Phase IV (KMG-V): Genome sequencing to study the core and pangenomes of soil and plant-associated prokaryotes.</title>
        <authorList>
            <person name="Whitman W."/>
        </authorList>
    </citation>
    <scope>NUCLEOTIDE SEQUENCE [LARGE SCALE GENOMIC DNA]</scope>
    <source>
        <strain evidence="2 3">X4EP2</strain>
    </source>
</reference>
<dbReference type="CDD" id="cd17933">
    <property type="entry name" value="DEXSc_RecD-like"/>
    <property type="match status" value="1"/>
</dbReference>
<evidence type="ECO:0000259" key="1">
    <source>
        <dbReference type="Pfam" id="PF08751"/>
    </source>
</evidence>
<evidence type="ECO:0000313" key="3">
    <source>
        <dbReference type="Proteomes" id="UP000589520"/>
    </source>
</evidence>
<evidence type="ECO:0000313" key="2">
    <source>
        <dbReference type="EMBL" id="NYF79818.1"/>
    </source>
</evidence>
<comment type="caution">
    <text evidence="2">The sequence shown here is derived from an EMBL/GenBank/DDBJ whole genome shotgun (WGS) entry which is preliminary data.</text>
</comment>
<keyword evidence="3" id="KW-1185">Reference proteome</keyword>
<sequence>MLTLSKALSANQARTYHAREFTSEKQNYWSRDRQGHSEWQGELAYEWGLHGSVTDEQFARLSEGQHPVSTAQLVKYQPARTYENEYGKQITSVEHRAGWDATFSAPKSVSVTALVGGDERVRDAHRESVRVALHELEHYTQARIGNVHAPETTGKFVAATFEHDTARPVDGYAAPQLHTHAVIFNITERANGQTRALQERSLFQSQHYATSVYRSELAMRLQGLGYEIERGQHGQPEIRGYSQEYLEASSPRRAQIKEHLQEIGREGAGAAQVAAHRTRDSKDLLSREEVLERHRDLAAKFGNQPDHVVAQAREREHKVEQQPEKAAQQSVTYSRNHVFERSAVQDERSILQAAMDRSMGQVTYSQVRREFEQRVRNGEFRKVERSDGRAALQYTTAEMIRLEREVIGLVKNGNESRYESSMLVSPILRIRIEDAHPELSKSQVAAMDDIFLSREKVVGLDGVAGAGKTTTLSVIREGVEAQGYRVEGFAPTSRAAQKLAEAGMMTSTLQHHLARGDRPDTGEKRLYVLDESSLASTRQMHEFLSRLHRNDRVLLVGDVRQHESVEAGRPFAQLQESGMHTVKLDEILRQRDPELKEAVEMLASGHVAAAIESLDIQGRVHEVIGREARIAAIAREYTASPENTLVVSPDNRSRAEINTVIHRELQKQGIVDKREHAMQVLVPRQELTGADRIWAQRYQPNDVLHYSRTSKETGIGKGEYAHVLAVKGQENLLTVLRGNGEQTTYDPRRQMGVSVYRAEAKAFSVGDRIQFTAPNQEMKIANRELASIENIGTNGSMHLKLDSGRNVEVGVHGFPHIDHGYAVTSHSSQGQTAERVLIHADTELRAKDLLNHRMAYVSVSRGQWDAQIFTNDRDKLVQALSHDVSHKSALQPEQAISGGPKIGPALEHVVERSMGYGLSL</sequence>
<dbReference type="InterPro" id="IPR014862">
    <property type="entry name" value="TrwC"/>
</dbReference>
<gene>
    <name evidence="2" type="ORF">HDF17_002138</name>
</gene>
<dbReference type="RefSeq" id="WP_179490745.1">
    <property type="nucleotide sequence ID" value="NZ_JACCCW010000002.1"/>
</dbReference>
<dbReference type="SUPFAM" id="SSF52540">
    <property type="entry name" value="P-loop containing nucleoside triphosphate hydrolases"/>
    <property type="match status" value="2"/>
</dbReference>
<dbReference type="InterPro" id="IPR027417">
    <property type="entry name" value="P-loop_NTPase"/>
</dbReference>
<dbReference type="Gene3D" id="3.40.50.300">
    <property type="entry name" value="P-loop containing nucleotide triphosphate hydrolases"/>
    <property type="match status" value="2"/>
</dbReference>
<dbReference type="Pfam" id="PF08751">
    <property type="entry name" value="TrwC"/>
    <property type="match status" value="1"/>
</dbReference>
<dbReference type="InterPro" id="IPR014059">
    <property type="entry name" value="TraI/TrwC_relax"/>
</dbReference>
<name>A0A7Y9PIP1_9BACT</name>
<dbReference type="NCBIfam" id="NF041492">
    <property type="entry name" value="MobF"/>
    <property type="match status" value="1"/>
</dbReference>
<protein>
    <submittedName>
        <fullName evidence="2">Conjugative relaxase-like TrwC/TraI family protein</fullName>
    </submittedName>
</protein>
<accession>A0A7Y9PIP1</accession>
<dbReference type="AlphaFoldDB" id="A0A7Y9PIP1"/>